<comment type="similarity">
    <text evidence="1">Belongs to the GerABKA family.</text>
</comment>
<keyword evidence="3" id="KW-0812">Transmembrane</keyword>
<dbReference type="InterPro" id="IPR004995">
    <property type="entry name" value="Spore_Ger"/>
</dbReference>
<comment type="caution">
    <text evidence="4">The sequence shown here is derived from an EMBL/GenBank/DDBJ whole genome shotgun (WGS) entry which is preliminary data.</text>
</comment>
<dbReference type="Pfam" id="PF03323">
    <property type="entry name" value="GerA"/>
    <property type="match status" value="1"/>
</dbReference>
<evidence type="ECO:0000256" key="1">
    <source>
        <dbReference type="ARBA" id="ARBA00005278"/>
    </source>
</evidence>
<feature type="transmembrane region" description="Helical" evidence="3">
    <location>
        <begin position="401"/>
        <end position="426"/>
    </location>
</feature>
<accession>A0A9D0Z4I4</accession>
<proteinExistence type="inferred from homology"/>
<organism evidence="4 5">
    <name type="scientific">Candidatus Avoscillospira stercorigallinarum</name>
    <dbReference type="NCBI Taxonomy" id="2840708"/>
    <lineage>
        <taxon>Bacteria</taxon>
        <taxon>Bacillati</taxon>
        <taxon>Bacillota</taxon>
        <taxon>Clostridia</taxon>
        <taxon>Eubacteriales</taxon>
        <taxon>Oscillospiraceae</taxon>
        <taxon>Oscillospiraceae incertae sedis</taxon>
        <taxon>Candidatus Avoscillospira</taxon>
    </lineage>
</organism>
<keyword evidence="3" id="KW-1133">Transmembrane helix</keyword>
<dbReference type="Proteomes" id="UP000886874">
    <property type="component" value="Unassembled WGS sequence"/>
</dbReference>
<dbReference type="GO" id="GO:0016020">
    <property type="term" value="C:membrane"/>
    <property type="evidence" value="ECO:0007669"/>
    <property type="project" value="InterPro"/>
</dbReference>
<dbReference type="AlphaFoldDB" id="A0A9D0Z4I4"/>
<dbReference type="PANTHER" id="PTHR22550">
    <property type="entry name" value="SPORE GERMINATION PROTEIN"/>
    <property type="match status" value="1"/>
</dbReference>
<evidence type="ECO:0000256" key="2">
    <source>
        <dbReference type="ARBA" id="ARBA00023136"/>
    </source>
</evidence>
<keyword evidence="2 3" id="KW-0472">Membrane</keyword>
<gene>
    <name evidence="4" type="ORF">IAA67_00715</name>
</gene>
<feature type="transmembrane region" description="Helical" evidence="3">
    <location>
        <begin position="278"/>
        <end position="300"/>
    </location>
</feature>
<dbReference type="GO" id="GO:0009847">
    <property type="term" value="P:spore germination"/>
    <property type="evidence" value="ECO:0007669"/>
    <property type="project" value="InterPro"/>
</dbReference>
<reference evidence="4" key="2">
    <citation type="journal article" date="2021" name="PeerJ">
        <title>Extensive microbial diversity within the chicken gut microbiome revealed by metagenomics and culture.</title>
        <authorList>
            <person name="Gilroy R."/>
            <person name="Ravi A."/>
            <person name="Getino M."/>
            <person name="Pursley I."/>
            <person name="Horton D.L."/>
            <person name="Alikhan N.F."/>
            <person name="Baker D."/>
            <person name="Gharbi K."/>
            <person name="Hall N."/>
            <person name="Watson M."/>
            <person name="Adriaenssens E.M."/>
            <person name="Foster-Nyarko E."/>
            <person name="Jarju S."/>
            <person name="Secka A."/>
            <person name="Antonio M."/>
            <person name="Oren A."/>
            <person name="Chaudhuri R.R."/>
            <person name="La Ragione R."/>
            <person name="Hildebrand F."/>
            <person name="Pallen M.J."/>
        </authorList>
    </citation>
    <scope>NUCLEOTIDE SEQUENCE</scope>
    <source>
        <strain evidence="4">ChiSjej2B20-13462</strain>
    </source>
</reference>
<sequence>MDQPLTAAAIRSAFGGTADLAAHDLALDGADATLFFLDGLTSSANIADLILRPARENLRGTAAEMLRDCLTGAVCAAVAKEAPDLDTACSLLVNGFAVLVIQGADRAVAFEVKSGEKRTPSQPSVEHTVQGAKDAFTETNRSNTNLLRRHLRSPLLRFREFPVGSKSHTNVTVVWLEGTTPPHLVRRLERRLRGLTVESFVTPAAVEEAVGGSRDTPFPLLRFTERPDKFAQALLDGQVGLFVDGLPLGYLAPVDLASFLTSPEDQAVDFVTASCIRVIRYAALLASLLLPGLYVAMAVFHQEMLPTKLLLSIIESKQQVPFPTLWEVLGLLLAFEILQEAGAHLPQSLGQAVSIIGGLVVGTAAVEAKIISPAALIAVAAAGICGYVIPGRALANAVRVWRFVLAVCAGLAGLFGLTAGLIALLLHLGGLATFGLGYLRPFDRAATAGVVLRRRIRSEAQRRAKGPNASP</sequence>
<evidence type="ECO:0000313" key="5">
    <source>
        <dbReference type="Proteomes" id="UP000886874"/>
    </source>
</evidence>
<feature type="transmembrane region" description="Helical" evidence="3">
    <location>
        <begin position="370"/>
        <end position="389"/>
    </location>
</feature>
<evidence type="ECO:0000256" key="3">
    <source>
        <dbReference type="SAM" id="Phobius"/>
    </source>
</evidence>
<protein>
    <submittedName>
        <fullName evidence="4">Spore germination protein</fullName>
    </submittedName>
</protein>
<dbReference type="InterPro" id="IPR050768">
    <property type="entry name" value="UPF0353/GerABKA_families"/>
</dbReference>
<reference evidence="4" key="1">
    <citation type="submission" date="2020-10" db="EMBL/GenBank/DDBJ databases">
        <authorList>
            <person name="Gilroy R."/>
        </authorList>
    </citation>
    <scope>NUCLEOTIDE SEQUENCE</scope>
    <source>
        <strain evidence="4">ChiSjej2B20-13462</strain>
    </source>
</reference>
<dbReference type="PIRSF" id="PIRSF005690">
    <property type="entry name" value="GerBA"/>
    <property type="match status" value="1"/>
</dbReference>
<evidence type="ECO:0000313" key="4">
    <source>
        <dbReference type="EMBL" id="HIQ68844.1"/>
    </source>
</evidence>
<dbReference type="PANTHER" id="PTHR22550:SF9">
    <property type="entry name" value="STAGE V SPORULATION PROTEIN AF"/>
    <property type="match status" value="1"/>
</dbReference>
<dbReference type="EMBL" id="DVFN01000011">
    <property type="protein sequence ID" value="HIQ68844.1"/>
    <property type="molecule type" value="Genomic_DNA"/>
</dbReference>
<name>A0A9D0Z4I4_9FIRM</name>